<protein>
    <submittedName>
        <fullName evidence="1">Uncharacterized protein</fullName>
    </submittedName>
</protein>
<sequence length="120" mass="12879">MPDRPRYDTYLTKGDCFDLSLIYKANGSAVDLTGYSAQMAIAWSYERGPAKVITNGSLILSGTIVAAEGKISFHATSAQTGALPKISKADYQVRITDPGGCLSTILYGNLSVYKSDFEVV</sequence>
<proteinExistence type="predicted"/>
<name>A0ABR6R124_RHITR</name>
<evidence type="ECO:0000313" key="1">
    <source>
        <dbReference type="EMBL" id="MBB6492873.1"/>
    </source>
</evidence>
<dbReference type="EMBL" id="JACHBF010000008">
    <property type="protein sequence ID" value="MBB6492873.1"/>
    <property type="molecule type" value="Genomic_DNA"/>
</dbReference>
<accession>A0ABR6R124</accession>
<reference evidence="1 2" key="1">
    <citation type="submission" date="2020-08" db="EMBL/GenBank/DDBJ databases">
        <title>Genomic Encyclopedia of Type Strains, Phase IV (KMG-V): Genome sequencing to study the core and pangenomes of soil and plant-associated prokaryotes.</title>
        <authorList>
            <person name="Whitman W."/>
        </authorList>
    </citation>
    <scope>NUCLEOTIDE SEQUENCE [LARGE SCALE GENOMIC DNA]</scope>
    <source>
        <strain evidence="1 2">SEMIA 4059</strain>
    </source>
</reference>
<dbReference type="Proteomes" id="UP000526625">
    <property type="component" value="Unassembled WGS sequence"/>
</dbReference>
<comment type="caution">
    <text evidence="1">The sequence shown here is derived from an EMBL/GenBank/DDBJ whole genome shotgun (WGS) entry which is preliminary data.</text>
</comment>
<evidence type="ECO:0000313" key="2">
    <source>
        <dbReference type="Proteomes" id="UP000526625"/>
    </source>
</evidence>
<gene>
    <name evidence="1" type="ORF">GGD45_003281</name>
</gene>
<organism evidence="1 2">
    <name type="scientific">Rhizobium tropici</name>
    <dbReference type="NCBI Taxonomy" id="398"/>
    <lineage>
        <taxon>Bacteria</taxon>
        <taxon>Pseudomonadati</taxon>
        <taxon>Pseudomonadota</taxon>
        <taxon>Alphaproteobacteria</taxon>
        <taxon>Hyphomicrobiales</taxon>
        <taxon>Rhizobiaceae</taxon>
        <taxon>Rhizobium/Agrobacterium group</taxon>
        <taxon>Rhizobium</taxon>
    </lineage>
</organism>
<keyword evidence="2" id="KW-1185">Reference proteome</keyword>